<gene>
    <name evidence="1" type="ORF">DB30_05465</name>
</gene>
<proteinExistence type="predicted"/>
<dbReference type="Proteomes" id="UP000031599">
    <property type="component" value="Unassembled WGS sequence"/>
</dbReference>
<evidence type="ECO:0008006" key="3">
    <source>
        <dbReference type="Google" id="ProtNLM"/>
    </source>
</evidence>
<comment type="caution">
    <text evidence="1">The sequence shown here is derived from an EMBL/GenBank/DDBJ whole genome shotgun (WGS) entry which is preliminary data.</text>
</comment>
<evidence type="ECO:0000313" key="1">
    <source>
        <dbReference type="EMBL" id="KIG15591.1"/>
    </source>
</evidence>
<name>A0A0C2CX37_9BACT</name>
<dbReference type="AlphaFoldDB" id="A0A0C2CX37"/>
<sequence>MEAKIVGRTRLATVGSNTLHLQWHGDIGAAEVTAIEAYSAALRQELGGDAQVYALVEIGDDVGISRDARPGIGTLAREQPWAATALVGARYEVKVLIELTLNATRLLTKAVHDVAFFDTNAEARAWLAERGAC</sequence>
<organism evidence="1 2">
    <name type="scientific">Enhygromyxa salina</name>
    <dbReference type="NCBI Taxonomy" id="215803"/>
    <lineage>
        <taxon>Bacteria</taxon>
        <taxon>Pseudomonadati</taxon>
        <taxon>Myxococcota</taxon>
        <taxon>Polyangia</taxon>
        <taxon>Nannocystales</taxon>
        <taxon>Nannocystaceae</taxon>
        <taxon>Enhygromyxa</taxon>
    </lineage>
</organism>
<evidence type="ECO:0000313" key="2">
    <source>
        <dbReference type="Proteomes" id="UP000031599"/>
    </source>
</evidence>
<accession>A0A0C2CX37</accession>
<protein>
    <recommendedName>
        <fullName evidence="3">SpoIIAA-like protein</fullName>
    </recommendedName>
</protein>
<reference evidence="1 2" key="1">
    <citation type="submission" date="2014-12" db="EMBL/GenBank/DDBJ databases">
        <title>Genome assembly of Enhygromyxa salina DSM 15201.</title>
        <authorList>
            <person name="Sharma G."/>
            <person name="Subramanian S."/>
        </authorList>
    </citation>
    <scope>NUCLEOTIDE SEQUENCE [LARGE SCALE GENOMIC DNA]</scope>
    <source>
        <strain evidence="1 2">DSM 15201</strain>
    </source>
</reference>
<dbReference type="EMBL" id="JMCC02000050">
    <property type="protein sequence ID" value="KIG15591.1"/>
    <property type="molecule type" value="Genomic_DNA"/>
</dbReference>
<dbReference type="RefSeq" id="WP_052551385.1">
    <property type="nucleotide sequence ID" value="NZ_JMCC02000050.1"/>
</dbReference>